<dbReference type="InterPro" id="IPR036113">
    <property type="entry name" value="Asp/Glu-ADT_sf_sub_c"/>
</dbReference>
<accession>B2KAT8</accession>
<protein>
    <recommendedName>
        <fullName evidence="1">Glutamyl-tRNA(Gln) amidotransferase subunit C</fullName>
    </recommendedName>
</protein>
<dbReference type="Proteomes" id="UP000001029">
    <property type="component" value="Chromosome"/>
</dbReference>
<evidence type="ECO:0000313" key="3">
    <source>
        <dbReference type="Proteomes" id="UP000001029"/>
    </source>
</evidence>
<dbReference type="OrthoDB" id="9794326at2"/>
<sequence length="90" mass="10267">MDTKYIEGLALSAKLKFTQEDIKDWNENMSNIFQWLDQLEQVDTSGAKADFAQIPQHVREDIAVISQDREAIVCALPEVEDNMAKVKKVL</sequence>
<dbReference type="HOGENOM" id="CLU_2436136_0_0_0"/>
<dbReference type="GO" id="GO:0016740">
    <property type="term" value="F:transferase activity"/>
    <property type="evidence" value="ECO:0007669"/>
    <property type="project" value="UniProtKB-KW"/>
</dbReference>
<evidence type="ECO:0000256" key="1">
    <source>
        <dbReference type="ARBA" id="ARBA00014426"/>
    </source>
</evidence>
<dbReference type="Gene3D" id="1.10.20.60">
    <property type="entry name" value="Glu-tRNAGln amidotransferase C subunit, N-terminal domain"/>
    <property type="match status" value="1"/>
</dbReference>
<proteinExistence type="predicted"/>
<gene>
    <name evidence="2" type="ordered locus">Emin_0067</name>
</gene>
<keyword evidence="3" id="KW-1185">Reference proteome</keyword>
<evidence type="ECO:0000313" key="2">
    <source>
        <dbReference type="EMBL" id="ACC97634.1"/>
    </source>
</evidence>
<name>B2KAT8_ELUMP</name>
<keyword evidence="2" id="KW-0808">Transferase</keyword>
<dbReference type="Pfam" id="PF02686">
    <property type="entry name" value="GatC"/>
    <property type="match status" value="1"/>
</dbReference>
<dbReference type="RefSeq" id="WP_012414249.1">
    <property type="nucleotide sequence ID" value="NC_010644.1"/>
</dbReference>
<dbReference type="AlphaFoldDB" id="B2KAT8"/>
<dbReference type="InterPro" id="IPR003837">
    <property type="entry name" value="GatC"/>
</dbReference>
<dbReference type="SUPFAM" id="SSF141000">
    <property type="entry name" value="Glu-tRNAGln amidotransferase C subunit"/>
    <property type="match status" value="1"/>
</dbReference>
<dbReference type="EMBL" id="CP001055">
    <property type="protein sequence ID" value="ACC97634.1"/>
    <property type="molecule type" value="Genomic_DNA"/>
</dbReference>
<dbReference type="STRING" id="445932.Emin_0067"/>
<reference evidence="2 3" key="1">
    <citation type="journal article" date="2009" name="Appl. Environ. Microbiol.">
        <title>Genomic analysis of 'Elusimicrobium minutum,' the first cultivated representative of the phylum 'Elusimicrobia' (formerly termite group 1).</title>
        <authorList>
            <person name="Herlemann D.P.R."/>
            <person name="Geissinger O."/>
            <person name="Ikeda-Ohtsubo W."/>
            <person name="Kunin V."/>
            <person name="Sun H."/>
            <person name="Lapidus A."/>
            <person name="Hugenholtz P."/>
            <person name="Brune A."/>
        </authorList>
    </citation>
    <scope>NUCLEOTIDE SEQUENCE [LARGE SCALE GENOMIC DNA]</scope>
    <source>
        <strain evidence="2 3">Pei191</strain>
    </source>
</reference>
<dbReference type="GO" id="GO:0006450">
    <property type="term" value="P:regulation of translational fidelity"/>
    <property type="evidence" value="ECO:0007669"/>
    <property type="project" value="InterPro"/>
</dbReference>
<organism evidence="2 3">
    <name type="scientific">Elusimicrobium minutum (strain Pei191)</name>
    <dbReference type="NCBI Taxonomy" id="445932"/>
    <lineage>
        <taxon>Bacteria</taxon>
        <taxon>Pseudomonadati</taxon>
        <taxon>Elusimicrobiota</taxon>
        <taxon>Elusimicrobia</taxon>
        <taxon>Elusimicrobiales</taxon>
        <taxon>Elusimicrobiaceae</taxon>
        <taxon>Elusimicrobium</taxon>
    </lineage>
</organism>
<dbReference type="KEGG" id="emi:Emin_0067"/>